<dbReference type="InterPro" id="IPR001509">
    <property type="entry name" value="Epimerase_deHydtase"/>
</dbReference>
<evidence type="ECO:0000313" key="5">
    <source>
        <dbReference type="Proteomes" id="UP001310594"/>
    </source>
</evidence>
<name>A0AAN8A5S1_9PEZI</name>
<protein>
    <recommendedName>
        <fullName evidence="3">NAD-dependent epimerase/dehydratase domain-containing protein</fullName>
    </recommendedName>
</protein>
<dbReference type="Gene3D" id="3.40.50.720">
    <property type="entry name" value="NAD(P)-binding Rossmann-like Domain"/>
    <property type="match status" value="1"/>
</dbReference>
<dbReference type="Proteomes" id="UP001310594">
    <property type="component" value="Unassembled WGS sequence"/>
</dbReference>
<dbReference type="SUPFAM" id="SSF51735">
    <property type="entry name" value="NAD(P)-binding Rossmann-fold domains"/>
    <property type="match status" value="1"/>
</dbReference>
<organism evidence="4 5">
    <name type="scientific">Elasticomyces elasticus</name>
    <dbReference type="NCBI Taxonomy" id="574655"/>
    <lineage>
        <taxon>Eukaryota</taxon>
        <taxon>Fungi</taxon>
        <taxon>Dikarya</taxon>
        <taxon>Ascomycota</taxon>
        <taxon>Pezizomycotina</taxon>
        <taxon>Dothideomycetes</taxon>
        <taxon>Dothideomycetidae</taxon>
        <taxon>Mycosphaerellales</taxon>
        <taxon>Teratosphaeriaceae</taxon>
        <taxon>Elasticomyces</taxon>
    </lineage>
</organism>
<evidence type="ECO:0000256" key="2">
    <source>
        <dbReference type="ARBA" id="ARBA00023445"/>
    </source>
</evidence>
<feature type="domain" description="NAD-dependent epimerase/dehydratase" evidence="3">
    <location>
        <begin position="7"/>
        <end position="264"/>
    </location>
</feature>
<dbReference type="PANTHER" id="PTHR10366:SF564">
    <property type="entry name" value="STEROL-4-ALPHA-CARBOXYLATE 3-DEHYDROGENASE, DECARBOXYLATING"/>
    <property type="match status" value="1"/>
</dbReference>
<gene>
    <name evidence="4" type="ORF">LTR97_000418</name>
</gene>
<comment type="similarity">
    <text evidence="2">Belongs to the NAD(P)-dependent epimerase/dehydratase family. Dihydroflavonol-4-reductase subfamily.</text>
</comment>
<comment type="caution">
    <text evidence="4">The sequence shown here is derived from an EMBL/GenBank/DDBJ whole genome shotgun (WGS) entry which is preliminary data.</text>
</comment>
<evidence type="ECO:0000256" key="1">
    <source>
        <dbReference type="ARBA" id="ARBA00023002"/>
    </source>
</evidence>
<dbReference type="InterPro" id="IPR050425">
    <property type="entry name" value="NAD(P)_dehydrat-like"/>
</dbReference>
<evidence type="ECO:0000259" key="3">
    <source>
        <dbReference type="Pfam" id="PF01370"/>
    </source>
</evidence>
<dbReference type="GO" id="GO:0016616">
    <property type="term" value="F:oxidoreductase activity, acting on the CH-OH group of donors, NAD or NADP as acceptor"/>
    <property type="evidence" value="ECO:0007669"/>
    <property type="project" value="TreeGrafter"/>
</dbReference>
<proteinExistence type="inferred from homology"/>
<dbReference type="Pfam" id="PF01370">
    <property type="entry name" value="Epimerase"/>
    <property type="match status" value="1"/>
</dbReference>
<dbReference type="PANTHER" id="PTHR10366">
    <property type="entry name" value="NAD DEPENDENT EPIMERASE/DEHYDRATASE"/>
    <property type="match status" value="1"/>
</dbReference>
<sequence length="346" mass="36925">MAPNDVVLVTGGTGFIGFATLKRALEDGYTVRAAVRSEAKADNLRTNPSIKKFASKLSFAVVPDILAPHAFDEAVKGVKYILHLASPLTTGISLEDDLDRLVIEVAVRGTIEVLESAAKEAGVKRIVICSSIVAIVPVESLTGAQAPDHAFRPEERAHDVPGPYPAVIVAYVQSKIAALKEAEAWVEKEKPAFDVIHIHPSYVGGRNDLARNLEELKTGTNFYFLAPVLGQEAATAAGPRVASYVDVDDVAKAHVLSLSEKVAGNQSFMLSGEGEMSWDGAKAIAAKHFPDAVGKVFPNDGESAPFPFSVPADNSKTVETFGKLRTYEETVKAVVGQYIELSQQAA</sequence>
<accession>A0AAN8A5S1</accession>
<evidence type="ECO:0000313" key="4">
    <source>
        <dbReference type="EMBL" id="KAK5707879.1"/>
    </source>
</evidence>
<dbReference type="EMBL" id="JAVRQU010000001">
    <property type="protein sequence ID" value="KAK5707879.1"/>
    <property type="molecule type" value="Genomic_DNA"/>
</dbReference>
<reference evidence="4" key="1">
    <citation type="submission" date="2023-08" db="EMBL/GenBank/DDBJ databases">
        <title>Black Yeasts Isolated from many extreme environments.</title>
        <authorList>
            <person name="Coleine C."/>
            <person name="Stajich J.E."/>
            <person name="Selbmann L."/>
        </authorList>
    </citation>
    <scope>NUCLEOTIDE SEQUENCE</scope>
    <source>
        <strain evidence="4">CCFEE 5810</strain>
    </source>
</reference>
<dbReference type="AlphaFoldDB" id="A0AAN8A5S1"/>
<dbReference type="InterPro" id="IPR036291">
    <property type="entry name" value="NAD(P)-bd_dom_sf"/>
</dbReference>
<keyword evidence="1" id="KW-0560">Oxidoreductase</keyword>